<dbReference type="InterPro" id="IPR018303">
    <property type="entry name" value="ATPase_P-typ_P_site"/>
</dbReference>
<evidence type="ECO:0000313" key="23">
    <source>
        <dbReference type="EMBL" id="ORY87206.1"/>
    </source>
</evidence>
<feature type="transmembrane region" description="Helical" evidence="18">
    <location>
        <begin position="448"/>
        <end position="471"/>
    </location>
</feature>
<evidence type="ECO:0000256" key="13">
    <source>
        <dbReference type="ARBA" id="ARBA00034036"/>
    </source>
</evidence>
<dbReference type="GO" id="GO:0005524">
    <property type="term" value="F:ATP binding"/>
    <property type="evidence" value="ECO:0007669"/>
    <property type="project" value="UniProtKB-UniRule"/>
</dbReference>
<evidence type="ECO:0000259" key="22">
    <source>
        <dbReference type="Pfam" id="PF16212"/>
    </source>
</evidence>
<evidence type="ECO:0000256" key="17">
    <source>
        <dbReference type="PIRSR" id="PIRSR606539-3"/>
    </source>
</evidence>
<comment type="subcellular location">
    <subcellularLocation>
        <location evidence="1">Endomembrane system</location>
        <topology evidence="1">Multi-pass membrane protein</topology>
    </subcellularLocation>
    <subcellularLocation>
        <location evidence="18">Membrane</location>
        <topology evidence="18">Multi-pass membrane protein</topology>
    </subcellularLocation>
</comment>
<dbReference type="NCBIfam" id="TIGR01652">
    <property type="entry name" value="ATPase-Plipid"/>
    <property type="match status" value="1"/>
</dbReference>
<feature type="binding site" evidence="17">
    <location>
        <position position="1057"/>
    </location>
    <ligand>
        <name>Mg(2+)</name>
        <dbReference type="ChEBI" id="CHEBI:18420"/>
    </ligand>
</feature>
<evidence type="ECO:0000259" key="21">
    <source>
        <dbReference type="Pfam" id="PF16209"/>
    </source>
</evidence>
<feature type="binding site" evidence="16">
    <location>
        <position position="667"/>
    </location>
    <ligand>
        <name>ATP</name>
        <dbReference type="ChEBI" id="CHEBI:30616"/>
    </ligand>
</feature>
<evidence type="ECO:0000313" key="24">
    <source>
        <dbReference type="Proteomes" id="UP000193920"/>
    </source>
</evidence>
<evidence type="ECO:0000256" key="8">
    <source>
        <dbReference type="ARBA" id="ARBA00022840"/>
    </source>
</evidence>
<dbReference type="OrthoDB" id="377733at2759"/>
<comment type="catalytic activity">
    <reaction evidence="13 18">
        <text>ATP + H2O + phospholipidSide 1 = ADP + phosphate + phospholipidSide 2.</text>
        <dbReference type="EC" id="7.6.2.1"/>
    </reaction>
</comment>
<evidence type="ECO:0000256" key="4">
    <source>
        <dbReference type="ARBA" id="ARBA00022553"/>
    </source>
</evidence>
<dbReference type="SUPFAM" id="SSF81653">
    <property type="entry name" value="Calcium ATPase, transduction domain A"/>
    <property type="match status" value="1"/>
</dbReference>
<dbReference type="Gene3D" id="3.40.1110.10">
    <property type="entry name" value="Calcium-transporting ATPase, cytoplasmic domain N"/>
    <property type="match status" value="1"/>
</dbReference>
<dbReference type="Pfam" id="PF16209">
    <property type="entry name" value="PhoLip_ATPase_N"/>
    <property type="match status" value="1"/>
</dbReference>
<keyword evidence="8 16" id="KW-0067">ATP-binding</keyword>
<evidence type="ECO:0000256" key="7">
    <source>
        <dbReference type="ARBA" id="ARBA00022741"/>
    </source>
</evidence>
<comment type="caution">
    <text evidence="23">The sequence shown here is derived from an EMBL/GenBank/DDBJ whole genome shotgun (WGS) entry which is preliminary data.</text>
</comment>
<feature type="binding site" evidence="16">
    <location>
        <position position="846"/>
    </location>
    <ligand>
        <name>ATP</name>
        <dbReference type="ChEBI" id="CHEBI:30616"/>
    </ligand>
</feature>
<dbReference type="Proteomes" id="UP000193920">
    <property type="component" value="Unassembled WGS sequence"/>
</dbReference>
<keyword evidence="6 17" id="KW-0479">Metal-binding</keyword>
<dbReference type="SFLD" id="SFLDS00003">
    <property type="entry name" value="Haloacid_Dehalogenase"/>
    <property type="match status" value="1"/>
</dbReference>
<dbReference type="InterPro" id="IPR032631">
    <property type="entry name" value="P-type_ATPase_N"/>
</dbReference>
<feature type="binding site" evidence="16">
    <location>
        <position position="845"/>
    </location>
    <ligand>
        <name>ATP</name>
        <dbReference type="ChEBI" id="CHEBI:30616"/>
    </ligand>
</feature>
<feature type="binding site" evidence="16">
    <location>
        <position position="562"/>
    </location>
    <ligand>
        <name>ATP</name>
        <dbReference type="ChEBI" id="CHEBI:30616"/>
    </ligand>
</feature>
<dbReference type="PROSITE" id="PS00154">
    <property type="entry name" value="ATPASE_E1_E2"/>
    <property type="match status" value="1"/>
</dbReference>
<dbReference type="InterPro" id="IPR001757">
    <property type="entry name" value="P_typ_ATPase"/>
</dbReference>
<feature type="binding site" evidence="16">
    <location>
        <position position="1031"/>
    </location>
    <ligand>
        <name>ATP</name>
        <dbReference type="ChEBI" id="CHEBI:30616"/>
    </ligand>
</feature>
<dbReference type="EMBL" id="MCOG01000001">
    <property type="protein sequence ID" value="ORY87206.1"/>
    <property type="molecule type" value="Genomic_DNA"/>
</dbReference>
<dbReference type="Pfam" id="PF13246">
    <property type="entry name" value="Cation_ATPase"/>
    <property type="match status" value="1"/>
</dbReference>
<dbReference type="EC" id="7.6.2.1" evidence="18"/>
<feature type="binding site" evidence="17">
    <location>
        <position position="561"/>
    </location>
    <ligand>
        <name>Mg(2+)</name>
        <dbReference type="ChEBI" id="CHEBI:18420"/>
    </ligand>
</feature>
<keyword evidence="12 18" id="KW-0472">Membrane</keyword>
<dbReference type="STRING" id="1754190.A0A1Y2FVJ1"/>
<dbReference type="InterPro" id="IPR059000">
    <property type="entry name" value="ATPase_P-type_domA"/>
</dbReference>
<dbReference type="SUPFAM" id="SSF56784">
    <property type="entry name" value="HAD-like"/>
    <property type="match status" value="1"/>
</dbReference>
<dbReference type="InterPro" id="IPR036412">
    <property type="entry name" value="HAD-like_sf"/>
</dbReference>
<name>A0A1Y2FVJ1_9FUNG</name>
<comment type="catalytic activity">
    <reaction evidence="14">
        <text>a 1,2-diacyl-sn-glycero-3-phosphoethanolamine(out) + ATP + H2O = a 1,2-diacyl-sn-glycero-3-phosphoethanolamine(in) + ADP + phosphate + H(+)</text>
        <dbReference type="Rhea" id="RHEA:66132"/>
        <dbReference type="ChEBI" id="CHEBI:15377"/>
        <dbReference type="ChEBI" id="CHEBI:15378"/>
        <dbReference type="ChEBI" id="CHEBI:30616"/>
        <dbReference type="ChEBI" id="CHEBI:43474"/>
        <dbReference type="ChEBI" id="CHEBI:64612"/>
        <dbReference type="ChEBI" id="CHEBI:456216"/>
    </reaction>
    <physiologicalReaction direction="left-to-right" evidence="14">
        <dbReference type="Rhea" id="RHEA:66133"/>
    </physiologicalReaction>
</comment>
<evidence type="ECO:0000256" key="9">
    <source>
        <dbReference type="ARBA" id="ARBA00022842"/>
    </source>
</evidence>
<feature type="compositionally biased region" description="Polar residues" evidence="19">
    <location>
        <begin position="1495"/>
        <end position="1515"/>
    </location>
</feature>
<evidence type="ECO:0000256" key="11">
    <source>
        <dbReference type="ARBA" id="ARBA00022989"/>
    </source>
</evidence>
<keyword evidence="10 18" id="KW-1278">Translocase</keyword>
<dbReference type="PRINTS" id="PR00119">
    <property type="entry name" value="CATATPASE"/>
</dbReference>
<dbReference type="SUPFAM" id="SSF81665">
    <property type="entry name" value="Calcium ATPase, transmembrane domain M"/>
    <property type="match status" value="1"/>
</dbReference>
<evidence type="ECO:0000256" key="1">
    <source>
        <dbReference type="ARBA" id="ARBA00004127"/>
    </source>
</evidence>
<keyword evidence="4" id="KW-0597">Phosphoprotein</keyword>
<feature type="transmembrane region" description="Helical" evidence="18">
    <location>
        <begin position="1261"/>
        <end position="1281"/>
    </location>
</feature>
<dbReference type="InterPro" id="IPR023214">
    <property type="entry name" value="HAD_sf"/>
</dbReference>
<feature type="binding site" evidence="16">
    <location>
        <position position="1037"/>
    </location>
    <ligand>
        <name>ATP</name>
        <dbReference type="ChEBI" id="CHEBI:30616"/>
    </ligand>
</feature>
<gene>
    <name evidence="23" type="ORF">LY90DRAFT_618919</name>
</gene>
<keyword evidence="3" id="KW-0813">Transport</keyword>
<feature type="transmembrane region" description="Helical" evidence="18">
    <location>
        <begin position="1146"/>
        <end position="1167"/>
    </location>
</feature>
<evidence type="ECO:0000256" key="5">
    <source>
        <dbReference type="ARBA" id="ARBA00022692"/>
    </source>
</evidence>
<feature type="transmembrane region" description="Helical" evidence="18">
    <location>
        <begin position="1233"/>
        <end position="1254"/>
    </location>
</feature>
<dbReference type="InterPro" id="IPR023298">
    <property type="entry name" value="ATPase_P-typ_TM_dom_sf"/>
</dbReference>
<dbReference type="PANTHER" id="PTHR24092:SF180">
    <property type="entry name" value="PHOSPHOLIPID-TRANSPORTING ATPASE DNF1-RELATED"/>
    <property type="match status" value="1"/>
</dbReference>
<dbReference type="GO" id="GO:0012505">
    <property type="term" value="C:endomembrane system"/>
    <property type="evidence" value="ECO:0007669"/>
    <property type="project" value="UniProtKB-SubCell"/>
</dbReference>
<feature type="binding site" evidence="16">
    <location>
        <position position="1060"/>
    </location>
    <ligand>
        <name>ATP</name>
        <dbReference type="ChEBI" id="CHEBI:30616"/>
    </ligand>
</feature>
<proteinExistence type="inferred from homology"/>
<feature type="region of interest" description="Disordered" evidence="19">
    <location>
        <begin position="1472"/>
        <end position="1515"/>
    </location>
</feature>
<evidence type="ECO:0000256" key="16">
    <source>
        <dbReference type="PIRSR" id="PIRSR606539-2"/>
    </source>
</evidence>
<dbReference type="Pfam" id="PF16212">
    <property type="entry name" value="PhoLip_ATPase_C"/>
    <property type="match status" value="1"/>
</dbReference>
<keyword evidence="5 18" id="KW-0812">Transmembrane</keyword>
<accession>A0A1Y2FVJ1</accession>
<feature type="transmembrane region" description="Helical" evidence="18">
    <location>
        <begin position="80"/>
        <end position="101"/>
    </location>
</feature>
<dbReference type="FunFam" id="3.40.50.1000:FF:000001">
    <property type="entry name" value="Phospholipid-transporting ATPase IC"/>
    <property type="match status" value="1"/>
</dbReference>
<feature type="binding site" evidence="16">
    <location>
        <position position="847"/>
    </location>
    <ligand>
        <name>ATP</name>
        <dbReference type="ChEBI" id="CHEBI:30616"/>
    </ligand>
</feature>
<evidence type="ECO:0000256" key="18">
    <source>
        <dbReference type="RuleBase" id="RU362033"/>
    </source>
</evidence>
<reference evidence="23 24" key="1">
    <citation type="submission" date="2016-08" db="EMBL/GenBank/DDBJ databases">
        <title>A Parts List for Fungal Cellulosomes Revealed by Comparative Genomics.</title>
        <authorList>
            <consortium name="DOE Joint Genome Institute"/>
            <person name="Haitjema C.H."/>
            <person name="Gilmore S.P."/>
            <person name="Henske J.K."/>
            <person name="Solomon K.V."/>
            <person name="De Groot R."/>
            <person name="Kuo A."/>
            <person name="Mondo S.J."/>
            <person name="Salamov A.A."/>
            <person name="Labutti K."/>
            <person name="Zhao Z."/>
            <person name="Chiniquy J."/>
            <person name="Barry K."/>
            <person name="Brewer H.M."/>
            <person name="Purvine S.O."/>
            <person name="Wright A.T."/>
            <person name="Boxma B."/>
            <person name="Van Alen T."/>
            <person name="Hackstein J.H."/>
            <person name="Baker S.E."/>
            <person name="Grigoriev I.V."/>
            <person name="O'Malley M.A."/>
        </authorList>
    </citation>
    <scope>NUCLEOTIDE SEQUENCE [LARGE SCALE GENOMIC DNA]</scope>
    <source>
        <strain evidence="23 24">G1</strain>
    </source>
</reference>
<feature type="binding site" evidence="16">
    <location>
        <position position="561"/>
    </location>
    <ligand>
        <name>ATP</name>
        <dbReference type="ChEBI" id="CHEBI:30616"/>
    </ligand>
</feature>
<comment type="cofactor">
    <cofactor evidence="17">
        <name>Mg(2+)</name>
        <dbReference type="ChEBI" id="CHEBI:18420"/>
    </cofactor>
</comment>
<dbReference type="Pfam" id="PF00122">
    <property type="entry name" value="E1-E2_ATPase"/>
    <property type="match status" value="1"/>
</dbReference>
<feature type="transmembrane region" description="Helical" evidence="18">
    <location>
        <begin position="1115"/>
        <end position="1134"/>
    </location>
</feature>
<feature type="binding site" evidence="16">
    <location>
        <position position="765"/>
    </location>
    <ligand>
        <name>ATP</name>
        <dbReference type="ChEBI" id="CHEBI:30616"/>
    </ligand>
</feature>
<evidence type="ECO:0000256" key="19">
    <source>
        <dbReference type="SAM" id="MobiDB-lite"/>
    </source>
</evidence>
<feature type="domain" description="P-type ATPase A" evidence="20">
    <location>
        <begin position="246"/>
        <end position="302"/>
    </location>
</feature>
<dbReference type="GO" id="GO:0016887">
    <property type="term" value="F:ATP hydrolysis activity"/>
    <property type="evidence" value="ECO:0007669"/>
    <property type="project" value="InterPro"/>
</dbReference>
<protein>
    <recommendedName>
        <fullName evidence="18">Phospholipid-transporting ATPase</fullName>
        <ecNumber evidence="18">7.6.2.1</ecNumber>
    </recommendedName>
</protein>
<dbReference type="GO" id="GO:0045332">
    <property type="term" value="P:phospholipid translocation"/>
    <property type="evidence" value="ECO:0007669"/>
    <property type="project" value="TreeGrafter"/>
</dbReference>
<feature type="binding site" evidence="16">
    <location>
        <position position="1061"/>
    </location>
    <ligand>
        <name>ATP</name>
        <dbReference type="ChEBI" id="CHEBI:30616"/>
    </ligand>
</feature>
<dbReference type="PANTHER" id="PTHR24092">
    <property type="entry name" value="PROBABLE PHOSPHOLIPID-TRANSPORTING ATPASE"/>
    <property type="match status" value="1"/>
</dbReference>
<sequence>MSKTKLFSRSSTCLSNLINEGSTVPSRRVYFNISLPSVALDKFGVPIYQYKNNKVRTSKYTIFSFIPGNLYEQFHRVANLFFLFMVTIQAFPVFGVVNPIFAAMPLSCVIFVTALKDGYEDLKRHREDNKVNNTEAYILNDWTNTNYPKFGISFHGKLKSKILNFYHWITNRIPKQLLIFFPNSESSKYKLKKEKISDLQLEFINENELLEIEKKDYNINEEQFNENHPFINKDNSNNVSKKPNKKTGWKVVPWKDIRVGDIILLSTNENVPADIVILSTSEEENECYVETKNLDGETTLKRRTGKKETQCIRDEETARNFKFVIKAENPIVNLYEFRSKMELSNKEGEHKLDDNDDDDDGEIDSINMEIENMDDVQSIKEDEEIFPNGKISVPLDITNLLLRGSIIRNTEWVIGAVIYTGEDTKVCLNSGSTPYKRSRIEKLMNPQVVFNFLILFISALLVSCINVRILNEWDKDKPPFHNFRNKAIYRKFLETFGSTMIMMQNVVPISLYISIEIAKTIQAWFIHEDIDLYYEETDSPCNTKTWNISDDLGQIEYIFSDKTGTLTQNKMDFMRCSIIESEMENRMKKALFSYYDNPFVDKSTKFSFLDDQLLIDLSNENSLQGKAVYFFFRHLALCHSVLSPKPVVLEDGTETNYLNYCAESPDEQALVTTAKNLGFTFVRRTENTVTINCLGKEETYEVLHLLEFNSVRKRMSVILRTPKQEILLLCKGADTVIYERLQKNQDNLRNVTFGHLEKFGSEGLRTLCIAYRYINAKEYQKWSEDYHNAEISLEDRDKLKNELASAIEKNLVLLGATAIEDKLQEGVPDCISILQEAGIKIWVLTGDKLETAINIGFASNLLNRSMCLLAIRERNNSSLDSDETDHSNSVQTQLRNAYTIINKYGRPKNRQKKRGRSSVWVFANIIISIIEKIQQKIMDQQEKANLKGNEVEFDPFRSSRKNKRYSTLSNFSITSGKSFSNVLMGQQAPVKDIDFALIVDGQSLQIIFEKPNLRRRFLETATNCRAVICCRVSPKQKSQVVSLVKNGLHVLCLSIGDGANDISMIQEANIGVGIAGQEGMQAAMASDYAVSQFRFLSKLLLVHGRWSYYRISNMVVNFFYKNIVWVFTLFWYQFNCGFSAQILFDYSLLMFFNFIFSSLPVMVMGVFDKDLKQGTLINKPPLYETMGIAQNRFTWKRFISFVADALYQSYICFYVPYCTFTNGGFSDGLDPDLYYFGCIISCYVITLVNLFVAINMKSINWISGLVLLLEIFSFLIYFSVYTNIPFFNFYNEYLNNIGNDSTSTTTLCSNLHRNSITPSTHEEEQLTKRHSFSNSMEAGHSTIRTSLNYGGGGSYRNRNQKLYIEINPNLDIKSNNNINNNNNNDNENIVSPGMNSIYSTKKFNKKDKMETVSYSNQNITNMNQIDLQNEENIEGNTNSILGGYDSILSMEKNPSIYHGGENSLSISGIIEEEEEEEKEKEKEDKRSFNIRHKSSLNPLTPLTPSIYTPSSSNNPNTIYSSNYMTIDRHHRAISIRSSKSRRNNILRQGSSADGQAMSVIFMDNNEEYINTGFAFSYNDENEIHRKTRKVNPLYKAKSVDEIYERRRNRRHKLNSKTPTMISRRQSQPNLNSFFK</sequence>
<feature type="transmembrane region" description="Helical" evidence="18">
    <location>
        <begin position="1198"/>
        <end position="1217"/>
    </location>
</feature>
<evidence type="ECO:0000256" key="15">
    <source>
        <dbReference type="PIRSR" id="PIRSR606539-1"/>
    </source>
</evidence>
<dbReference type="GO" id="GO:0005886">
    <property type="term" value="C:plasma membrane"/>
    <property type="evidence" value="ECO:0007669"/>
    <property type="project" value="TreeGrafter"/>
</dbReference>
<dbReference type="InterPro" id="IPR044492">
    <property type="entry name" value="P_typ_ATPase_HD_dom"/>
</dbReference>
<feature type="active site" description="4-aspartylphosphate intermediate" evidence="15">
    <location>
        <position position="561"/>
    </location>
</feature>
<evidence type="ECO:0000256" key="10">
    <source>
        <dbReference type="ARBA" id="ARBA00022967"/>
    </source>
</evidence>
<dbReference type="InterPro" id="IPR008250">
    <property type="entry name" value="ATPase_P-typ_transduc_dom_A_sf"/>
</dbReference>
<feature type="binding site" evidence="16">
    <location>
        <position position="563"/>
    </location>
    <ligand>
        <name>ATP</name>
        <dbReference type="ChEBI" id="CHEBI:30616"/>
    </ligand>
</feature>
<feature type="binding site" evidence="16">
    <location>
        <position position="731"/>
    </location>
    <ligand>
        <name>ATP</name>
        <dbReference type="ChEBI" id="CHEBI:30616"/>
    </ligand>
</feature>
<feature type="domain" description="P-type ATPase N-terminal" evidence="21">
    <location>
        <begin position="49"/>
        <end position="101"/>
    </location>
</feature>
<evidence type="ECO:0000259" key="20">
    <source>
        <dbReference type="Pfam" id="PF00122"/>
    </source>
</evidence>
<dbReference type="InterPro" id="IPR023299">
    <property type="entry name" value="ATPase_P-typ_cyto_dom_N"/>
</dbReference>
<dbReference type="InterPro" id="IPR006539">
    <property type="entry name" value="P-type_ATPase_IV"/>
</dbReference>
<dbReference type="NCBIfam" id="TIGR01494">
    <property type="entry name" value="ATPase_P-type"/>
    <property type="match status" value="1"/>
</dbReference>
<feature type="domain" description="P-type ATPase C-terminal" evidence="22">
    <location>
        <begin position="1083"/>
        <end position="1300"/>
    </location>
</feature>
<keyword evidence="11 18" id="KW-1133">Transmembrane helix</keyword>
<dbReference type="SFLD" id="SFLDG00002">
    <property type="entry name" value="C1.7:_P-type_atpase_like"/>
    <property type="match status" value="1"/>
</dbReference>
<feature type="binding site" evidence="17">
    <location>
        <position position="563"/>
    </location>
    <ligand>
        <name>Mg(2+)</name>
        <dbReference type="ChEBI" id="CHEBI:18420"/>
    </ligand>
</feature>
<keyword evidence="24" id="KW-1185">Reference proteome</keyword>
<dbReference type="FunFam" id="3.40.1110.10:FF:000087">
    <property type="entry name" value="Phospholipid-transporting ATPase"/>
    <property type="match status" value="1"/>
</dbReference>
<dbReference type="InterPro" id="IPR032630">
    <property type="entry name" value="P_typ_ATPase_c"/>
</dbReference>
<keyword evidence="7 16" id="KW-0547">Nucleotide-binding</keyword>
<dbReference type="Gene3D" id="2.70.150.10">
    <property type="entry name" value="Calcium-transporting ATPase, cytoplasmic transduction domain A"/>
    <property type="match status" value="1"/>
</dbReference>
<evidence type="ECO:0000256" key="14">
    <source>
        <dbReference type="ARBA" id="ARBA00049128"/>
    </source>
</evidence>
<evidence type="ECO:0000256" key="2">
    <source>
        <dbReference type="ARBA" id="ARBA00008109"/>
    </source>
</evidence>
<evidence type="ECO:0000256" key="6">
    <source>
        <dbReference type="ARBA" id="ARBA00022723"/>
    </source>
</evidence>
<dbReference type="GO" id="GO:0000287">
    <property type="term" value="F:magnesium ion binding"/>
    <property type="evidence" value="ECO:0007669"/>
    <property type="project" value="UniProtKB-UniRule"/>
</dbReference>
<evidence type="ECO:0000256" key="3">
    <source>
        <dbReference type="ARBA" id="ARBA00022448"/>
    </source>
</evidence>
<feature type="binding site" evidence="16">
    <location>
        <position position="708"/>
    </location>
    <ligand>
        <name>ATP</name>
        <dbReference type="ChEBI" id="CHEBI:30616"/>
    </ligand>
</feature>
<dbReference type="Gene3D" id="3.40.50.1000">
    <property type="entry name" value="HAD superfamily/HAD-like"/>
    <property type="match status" value="1"/>
</dbReference>
<dbReference type="SUPFAM" id="SSF81660">
    <property type="entry name" value="Metal cation-transporting ATPase, ATP-binding domain N"/>
    <property type="match status" value="1"/>
</dbReference>
<dbReference type="SFLD" id="SFLDF00027">
    <property type="entry name" value="p-type_atpase"/>
    <property type="match status" value="1"/>
</dbReference>
<keyword evidence="9 17" id="KW-0460">Magnesium</keyword>
<feature type="binding site" evidence="17">
    <location>
        <position position="1061"/>
    </location>
    <ligand>
        <name>Mg(2+)</name>
        <dbReference type="ChEBI" id="CHEBI:18420"/>
    </ligand>
</feature>
<feature type="region of interest" description="Disordered" evidence="19">
    <location>
        <begin position="1615"/>
        <end position="1635"/>
    </location>
</feature>
<evidence type="ECO:0000256" key="12">
    <source>
        <dbReference type="ARBA" id="ARBA00023136"/>
    </source>
</evidence>
<organism evidence="23 24">
    <name type="scientific">Neocallimastix californiae</name>
    <dbReference type="NCBI Taxonomy" id="1754190"/>
    <lineage>
        <taxon>Eukaryota</taxon>
        <taxon>Fungi</taxon>
        <taxon>Fungi incertae sedis</taxon>
        <taxon>Chytridiomycota</taxon>
        <taxon>Chytridiomycota incertae sedis</taxon>
        <taxon>Neocallimastigomycetes</taxon>
        <taxon>Neocallimastigales</taxon>
        <taxon>Neocallimastigaceae</taxon>
        <taxon>Neocallimastix</taxon>
    </lineage>
</organism>
<comment type="similarity">
    <text evidence="2 18">Belongs to the cation transport ATPase (P-type) (TC 3.A.3) family. Type IV subfamily.</text>
</comment>
<dbReference type="GO" id="GO:0140326">
    <property type="term" value="F:ATPase-coupled intramembrane lipid transporter activity"/>
    <property type="evidence" value="ECO:0007669"/>
    <property type="project" value="UniProtKB-EC"/>
</dbReference>